<proteinExistence type="predicted"/>
<evidence type="ECO:0000313" key="4">
    <source>
        <dbReference type="EMBL" id="SOD81222.1"/>
    </source>
</evidence>
<dbReference type="AlphaFoldDB" id="A0A286FDD8"/>
<evidence type="ECO:0000256" key="2">
    <source>
        <dbReference type="ARBA" id="ARBA00022679"/>
    </source>
</evidence>
<dbReference type="Proteomes" id="UP000219452">
    <property type="component" value="Unassembled WGS sequence"/>
</dbReference>
<reference evidence="5" key="1">
    <citation type="submission" date="2017-09" db="EMBL/GenBank/DDBJ databases">
        <authorList>
            <person name="Varghese N."/>
            <person name="Submissions S."/>
        </authorList>
    </citation>
    <scope>NUCLEOTIDE SEQUENCE [LARGE SCALE GENOMIC DNA]</scope>
    <source>
        <strain evidence="5">DSM 29961</strain>
    </source>
</reference>
<dbReference type="CDD" id="cd00761">
    <property type="entry name" value="Glyco_tranf_GTA_type"/>
    <property type="match status" value="1"/>
</dbReference>
<dbReference type="PANTHER" id="PTHR22916:SF51">
    <property type="entry name" value="GLYCOSYLTRANSFERASE EPSH-RELATED"/>
    <property type="match status" value="1"/>
</dbReference>
<dbReference type="EMBL" id="OCNH01000001">
    <property type="protein sequence ID" value="SOD81222.1"/>
    <property type="molecule type" value="Genomic_DNA"/>
</dbReference>
<keyword evidence="2 4" id="KW-0808">Transferase</keyword>
<dbReference type="SUPFAM" id="SSF53448">
    <property type="entry name" value="Nucleotide-diphospho-sugar transferases"/>
    <property type="match status" value="1"/>
</dbReference>
<keyword evidence="5" id="KW-1185">Reference proteome</keyword>
<dbReference type="OrthoDB" id="9788101at2"/>
<feature type="domain" description="Glycosyltransferase 2-like" evidence="3">
    <location>
        <begin position="8"/>
        <end position="136"/>
    </location>
</feature>
<dbReference type="GO" id="GO:0016758">
    <property type="term" value="F:hexosyltransferase activity"/>
    <property type="evidence" value="ECO:0007669"/>
    <property type="project" value="UniProtKB-ARBA"/>
</dbReference>
<protein>
    <submittedName>
        <fullName evidence="4">Glycosyltransferase involved in cell wall bisynthesis</fullName>
    </submittedName>
</protein>
<dbReference type="PANTHER" id="PTHR22916">
    <property type="entry name" value="GLYCOSYLTRANSFERASE"/>
    <property type="match status" value="1"/>
</dbReference>
<dbReference type="RefSeq" id="WP_097125326.1">
    <property type="nucleotide sequence ID" value="NZ_OCNH01000001.1"/>
</dbReference>
<accession>A0A286FDD8</accession>
<gene>
    <name evidence="4" type="ORF">SAMN06269250_1716</name>
</gene>
<dbReference type="InterPro" id="IPR001173">
    <property type="entry name" value="Glyco_trans_2-like"/>
</dbReference>
<dbReference type="Pfam" id="PF00535">
    <property type="entry name" value="Glycos_transf_2"/>
    <property type="match status" value="1"/>
</dbReference>
<dbReference type="Gene3D" id="3.90.550.10">
    <property type="entry name" value="Spore Coat Polysaccharide Biosynthesis Protein SpsA, Chain A"/>
    <property type="match status" value="1"/>
</dbReference>
<evidence type="ECO:0000313" key="5">
    <source>
        <dbReference type="Proteomes" id="UP000219452"/>
    </source>
</evidence>
<keyword evidence="1" id="KW-0328">Glycosyltransferase</keyword>
<organism evidence="4 5">
    <name type="scientific">Spirosoma fluviale</name>
    <dbReference type="NCBI Taxonomy" id="1597977"/>
    <lineage>
        <taxon>Bacteria</taxon>
        <taxon>Pseudomonadati</taxon>
        <taxon>Bacteroidota</taxon>
        <taxon>Cytophagia</taxon>
        <taxon>Cytophagales</taxon>
        <taxon>Cytophagaceae</taxon>
        <taxon>Spirosoma</taxon>
    </lineage>
</organism>
<evidence type="ECO:0000256" key="1">
    <source>
        <dbReference type="ARBA" id="ARBA00022676"/>
    </source>
</evidence>
<name>A0A286FDD8_9BACT</name>
<evidence type="ECO:0000259" key="3">
    <source>
        <dbReference type="Pfam" id="PF00535"/>
    </source>
</evidence>
<dbReference type="InterPro" id="IPR029044">
    <property type="entry name" value="Nucleotide-diphossugar_trans"/>
</dbReference>
<sequence length="322" mass="37298">MHQQFHLSIIIPVYNVENYILKCLESVLNQADETIEVICINDGSPDSSRQIISEYIIKYKNVKCIDRINGGLSAARNTGIFAAQGEYIVFLDSDDWLEGNVLSELYRQAKCNDLDVLIGNTQWIYLDFIKKSKKLSAEIVPETINGEDALTKLMDSGVYEPMAYNYIVRRSFLLKNSLLFKEGLLFEDELWAPQLLLQAKHVKGSHLIHYNYYQRQNTIMNSLASVKKIDSFAYVAAELIKISEDKHELLKQNLWFRACVLYNCKFTMQQIIGDYNNKFRISWLSLLDVSSSYSSFNRSLDFLNYTRSDRRIIRIIAKVFLS</sequence>